<dbReference type="Proteomes" id="UP000626092">
    <property type="component" value="Unassembled WGS sequence"/>
</dbReference>
<evidence type="ECO:0000256" key="1">
    <source>
        <dbReference type="ARBA" id="ARBA00010617"/>
    </source>
</evidence>
<dbReference type="GO" id="GO:0004497">
    <property type="term" value="F:monooxygenase activity"/>
    <property type="evidence" value="ECO:0007669"/>
    <property type="project" value="InterPro"/>
</dbReference>
<dbReference type="SUPFAM" id="SSF48264">
    <property type="entry name" value="Cytochrome P450"/>
    <property type="match status" value="1"/>
</dbReference>
<comment type="similarity">
    <text evidence="1">Belongs to the cytochrome P450 family.</text>
</comment>
<keyword evidence="2" id="KW-0349">Heme</keyword>
<dbReference type="GO" id="GO:0016705">
    <property type="term" value="F:oxidoreductase activity, acting on paired donors, with incorporation or reduction of molecular oxygen"/>
    <property type="evidence" value="ECO:0007669"/>
    <property type="project" value="InterPro"/>
</dbReference>
<dbReference type="OrthoDB" id="1470350at2759"/>
<accession>A0A834LGA4</accession>
<dbReference type="EMBL" id="WJXA01000008">
    <property type="protein sequence ID" value="KAF7134576.1"/>
    <property type="molecule type" value="Genomic_DNA"/>
</dbReference>
<dbReference type="GO" id="GO:0005506">
    <property type="term" value="F:iron ion binding"/>
    <property type="evidence" value="ECO:0007669"/>
    <property type="project" value="InterPro"/>
</dbReference>
<keyword evidence="3" id="KW-0479">Metal-binding</keyword>
<evidence type="ECO:0000256" key="3">
    <source>
        <dbReference type="ARBA" id="ARBA00022723"/>
    </source>
</evidence>
<comment type="caution">
    <text evidence="5">The sequence shown here is derived from an EMBL/GenBank/DDBJ whole genome shotgun (WGS) entry which is preliminary data.</text>
</comment>
<evidence type="ECO:0000313" key="5">
    <source>
        <dbReference type="EMBL" id="KAF7134576.1"/>
    </source>
</evidence>
<dbReference type="InterPro" id="IPR036396">
    <property type="entry name" value="Cyt_P450_sf"/>
</dbReference>
<keyword evidence="6" id="KW-1185">Reference proteome</keyword>
<name>A0A834LGA4_RHOSS</name>
<reference evidence="5" key="1">
    <citation type="submission" date="2019-11" db="EMBL/GenBank/DDBJ databases">
        <authorList>
            <person name="Liu Y."/>
            <person name="Hou J."/>
            <person name="Li T.-Q."/>
            <person name="Guan C.-H."/>
            <person name="Wu X."/>
            <person name="Wu H.-Z."/>
            <person name="Ling F."/>
            <person name="Zhang R."/>
            <person name="Shi X.-G."/>
            <person name="Ren J.-P."/>
            <person name="Chen E.-F."/>
            <person name="Sun J.-M."/>
        </authorList>
    </citation>
    <scope>NUCLEOTIDE SEQUENCE</scope>
    <source>
        <strain evidence="5">Adult_tree_wgs_1</strain>
        <tissue evidence="5">Leaves</tissue>
    </source>
</reference>
<proteinExistence type="inferred from homology"/>
<dbReference type="PANTHER" id="PTHR47955">
    <property type="entry name" value="CYTOCHROME P450 FAMILY 71 PROTEIN"/>
    <property type="match status" value="1"/>
</dbReference>
<evidence type="ECO:0000313" key="6">
    <source>
        <dbReference type="Proteomes" id="UP000626092"/>
    </source>
</evidence>
<evidence type="ECO:0000256" key="4">
    <source>
        <dbReference type="ARBA" id="ARBA00023004"/>
    </source>
</evidence>
<dbReference type="AlphaFoldDB" id="A0A834LGA4"/>
<dbReference type="PANTHER" id="PTHR47955:SF15">
    <property type="entry name" value="CYTOCHROME P450 71A2-LIKE"/>
    <property type="match status" value="1"/>
</dbReference>
<evidence type="ECO:0000256" key="2">
    <source>
        <dbReference type="ARBA" id="ARBA00022617"/>
    </source>
</evidence>
<dbReference type="GO" id="GO:0020037">
    <property type="term" value="F:heme binding"/>
    <property type="evidence" value="ECO:0007669"/>
    <property type="project" value="InterPro"/>
</dbReference>
<sequence>MVKIRGANLDGAPINLGELLVQLSSSIISKYILGRMYEGGDNKKDSESYQEGLDAFLDEVIEAHRSSKEDDDRPDKTCFIEILLQLQKEGMMGMDITQQSFKAILLLVGGAGGNDLDMSEAYGLVIMHKKIRLNLFQLRTLLHF</sequence>
<evidence type="ECO:0008006" key="7">
    <source>
        <dbReference type="Google" id="ProtNLM"/>
    </source>
</evidence>
<keyword evidence="4" id="KW-0408">Iron</keyword>
<organism evidence="5 6">
    <name type="scientific">Rhododendron simsii</name>
    <name type="common">Sims's rhododendron</name>
    <dbReference type="NCBI Taxonomy" id="118357"/>
    <lineage>
        <taxon>Eukaryota</taxon>
        <taxon>Viridiplantae</taxon>
        <taxon>Streptophyta</taxon>
        <taxon>Embryophyta</taxon>
        <taxon>Tracheophyta</taxon>
        <taxon>Spermatophyta</taxon>
        <taxon>Magnoliopsida</taxon>
        <taxon>eudicotyledons</taxon>
        <taxon>Gunneridae</taxon>
        <taxon>Pentapetalae</taxon>
        <taxon>asterids</taxon>
        <taxon>Ericales</taxon>
        <taxon>Ericaceae</taxon>
        <taxon>Ericoideae</taxon>
        <taxon>Rhodoreae</taxon>
        <taxon>Rhododendron</taxon>
    </lineage>
</organism>
<gene>
    <name evidence="5" type="ORF">RHSIM_Rhsim08G0179500</name>
</gene>
<protein>
    <recommendedName>
        <fullName evidence="7">Cytochrome P450</fullName>
    </recommendedName>
</protein>